<protein>
    <submittedName>
        <fullName evidence="1">Uncharacterized protein</fullName>
    </submittedName>
</protein>
<evidence type="ECO:0000313" key="2">
    <source>
        <dbReference type="Proteomes" id="UP000053989"/>
    </source>
</evidence>
<dbReference type="HOGENOM" id="CLU_2400976_0_0_1"/>
<organism evidence="1 2">
    <name type="scientific">Scleroderma citrinum Foug A</name>
    <dbReference type="NCBI Taxonomy" id="1036808"/>
    <lineage>
        <taxon>Eukaryota</taxon>
        <taxon>Fungi</taxon>
        <taxon>Dikarya</taxon>
        <taxon>Basidiomycota</taxon>
        <taxon>Agaricomycotina</taxon>
        <taxon>Agaricomycetes</taxon>
        <taxon>Agaricomycetidae</taxon>
        <taxon>Boletales</taxon>
        <taxon>Sclerodermatineae</taxon>
        <taxon>Sclerodermataceae</taxon>
        <taxon>Scleroderma</taxon>
    </lineage>
</organism>
<dbReference type="OrthoDB" id="3239511at2759"/>
<dbReference type="STRING" id="1036808.A0A0C3A9Y9"/>
<gene>
    <name evidence="1" type="ORF">SCLCIDRAFT_866031</name>
</gene>
<sequence>MYAKTEQGSRKKWNFPKNHLSMHLFDDIEAKGVTRNFNTKPNEKMHGPLKETYQLRTNFKNVAEQILRIDHYQLQELLMELTTNPRRDFFTLS</sequence>
<name>A0A0C3A9Y9_9AGAM</name>
<dbReference type="Proteomes" id="UP000053989">
    <property type="component" value="Unassembled WGS sequence"/>
</dbReference>
<accession>A0A0C3A9Y9</accession>
<dbReference type="InParanoid" id="A0A0C3A9Y9"/>
<reference evidence="1 2" key="1">
    <citation type="submission" date="2014-04" db="EMBL/GenBank/DDBJ databases">
        <authorList>
            <consortium name="DOE Joint Genome Institute"/>
            <person name="Kuo A."/>
            <person name="Kohler A."/>
            <person name="Nagy L.G."/>
            <person name="Floudas D."/>
            <person name="Copeland A."/>
            <person name="Barry K.W."/>
            <person name="Cichocki N."/>
            <person name="Veneault-Fourrey C."/>
            <person name="LaButti K."/>
            <person name="Lindquist E.A."/>
            <person name="Lipzen A."/>
            <person name="Lundell T."/>
            <person name="Morin E."/>
            <person name="Murat C."/>
            <person name="Sun H."/>
            <person name="Tunlid A."/>
            <person name="Henrissat B."/>
            <person name="Grigoriev I.V."/>
            <person name="Hibbett D.S."/>
            <person name="Martin F."/>
            <person name="Nordberg H.P."/>
            <person name="Cantor M.N."/>
            <person name="Hua S.X."/>
        </authorList>
    </citation>
    <scope>NUCLEOTIDE SEQUENCE [LARGE SCALE GENOMIC DNA]</scope>
    <source>
        <strain evidence="1 2">Foug A</strain>
    </source>
</reference>
<proteinExistence type="predicted"/>
<keyword evidence="2" id="KW-1185">Reference proteome</keyword>
<evidence type="ECO:0000313" key="1">
    <source>
        <dbReference type="EMBL" id="KIM61707.1"/>
    </source>
</evidence>
<dbReference type="AlphaFoldDB" id="A0A0C3A9Y9"/>
<reference evidence="2" key="2">
    <citation type="submission" date="2015-01" db="EMBL/GenBank/DDBJ databases">
        <title>Evolutionary Origins and Diversification of the Mycorrhizal Mutualists.</title>
        <authorList>
            <consortium name="DOE Joint Genome Institute"/>
            <consortium name="Mycorrhizal Genomics Consortium"/>
            <person name="Kohler A."/>
            <person name="Kuo A."/>
            <person name="Nagy L.G."/>
            <person name="Floudas D."/>
            <person name="Copeland A."/>
            <person name="Barry K.W."/>
            <person name="Cichocki N."/>
            <person name="Veneault-Fourrey C."/>
            <person name="LaButti K."/>
            <person name="Lindquist E.A."/>
            <person name="Lipzen A."/>
            <person name="Lundell T."/>
            <person name="Morin E."/>
            <person name="Murat C."/>
            <person name="Riley R."/>
            <person name="Ohm R."/>
            <person name="Sun H."/>
            <person name="Tunlid A."/>
            <person name="Henrissat B."/>
            <person name="Grigoriev I.V."/>
            <person name="Hibbett D.S."/>
            <person name="Martin F."/>
        </authorList>
    </citation>
    <scope>NUCLEOTIDE SEQUENCE [LARGE SCALE GENOMIC DNA]</scope>
    <source>
        <strain evidence="2">Foug A</strain>
    </source>
</reference>
<dbReference type="EMBL" id="KN822049">
    <property type="protein sequence ID" value="KIM61707.1"/>
    <property type="molecule type" value="Genomic_DNA"/>
</dbReference>